<sequence>MREELKDFELNEVTGGRYYVNGNTKKVAWDTISGAYTLKCSVYQAMEYMDGLKGTCATQAEYDKACYNGLKAKGWI</sequence>
<comment type="caution">
    <text evidence="1">The sequence shown here is derived from an EMBL/GenBank/DDBJ whole genome shotgun (WGS) entry which is preliminary data.</text>
</comment>
<gene>
    <name evidence="1" type="ORF">SAMN06297397_0861</name>
</gene>
<proteinExistence type="predicted"/>
<reference evidence="1" key="1">
    <citation type="submission" date="2017-04" db="EMBL/GenBank/DDBJ databases">
        <authorList>
            <person name="Varghese N."/>
            <person name="Submissions S."/>
        </authorList>
    </citation>
    <scope>NUCLEOTIDE SEQUENCE</scope>
    <source>
        <strain evidence="1">WTE2008</strain>
    </source>
</reference>
<keyword evidence="2" id="KW-1185">Reference proteome</keyword>
<dbReference type="Proteomes" id="UP000192328">
    <property type="component" value="Unassembled WGS sequence"/>
</dbReference>
<protein>
    <submittedName>
        <fullName evidence="1">Uncharacterized protein</fullName>
    </submittedName>
</protein>
<accession>A0AC61PJD6</accession>
<evidence type="ECO:0000313" key="1">
    <source>
        <dbReference type="EMBL" id="SMC42496.1"/>
    </source>
</evidence>
<evidence type="ECO:0000313" key="2">
    <source>
        <dbReference type="Proteomes" id="UP000192328"/>
    </source>
</evidence>
<dbReference type="EMBL" id="FWXZ01000001">
    <property type="protein sequence ID" value="SMC42496.1"/>
    <property type="molecule type" value="Genomic_DNA"/>
</dbReference>
<organism evidence="1 2">
    <name type="scientific">Aristaeella lactis</name>
    <dbReference type="NCBI Taxonomy" id="3046383"/>
    <lineage>
        <taxon>Bacteria</taxon>
        <taxon>Bacillati</taxon>
        <taxon>Bacillota</taxon>
        <taxon>Clostridia</taxon>
        <taxon>Eubacteriales</taxon>
        <taxon>Aristaeellaceae</taxon>
        <taxon>Aristaeella</taxon>
    </lineage>
</organism>
<name>A0AC61PJD6_9FIRM</name>